<accession>A0ABV5F2Y0</accession>
<gene>
    <name evidence="2" type="ORF">ACFFVB_12035</name>
</gene>
<reference evidence="2 3" key="1">
    <citation type="submission" date="2024-09" db="EMBL/GenBank/DDBJ databases">
        <authorList>
            <person name="Sun Q."/>
            <person name="Mori K."/>
        </authorList>
    </citation>
    <scope>NUCLEOTIDE SEQUENCE [LARGE SCALE GENOMIC DNA]</scope>
    <source>
        <strain evidence="2 3">CECT 8286</strain>
    </source>
</reference>
<comment type="caution">
    <text evidence="2">The sequence shown here is derived from an EMBL/GenBank/DDBJ whole genome shotgun (WGS) entry which is preliminary data.</text>
</comment>
<keyword evidence="1" id="KW-1133">Transmembrane helix</keyword>
<proteinExistence type="predicted"/>
<keyword evidence="3" id="KW-1185">Reference proteome</keyword>
<feature type="transmembrane region" description="Helical" evidence="1">
    <location>
        <begin position="21"/>
        <end position="41"/>
    </location>
</feature>
<organism evidence="2 3">
    <name type="scientific">Formosa undariae</name>
    <dbReference type="NCBI Taxonomy" id="1325436"/>
    <lineage>
        <taxon>Bacteria</taxon>
        <taxon>Pseudomonadati</taxon>
        <taxon>Bacteroidota</taxon>
        <taxon>Flavobacteriia</taxon>
        <taxon>Flavobacteriales</taxon>
        <taxon>Flavobacteriaceae</taxon>
        <taxon>Formosa</taxon>
    </lineage>
</organism>
<keyword evidence="1" id="KW-0472">Membrane</keyword>
<sequence>MDIDNEIEKLKKENKTLKQTNMILTIFVTATVVIMIYNNFIA</sequence>
<evidence type="ECO:0000256" key="1">
    <source>
        <dbReference type="SAM" id="Phobius"/>
    </source>
</evidence>
<dbReference type="EMBL" id="JBHMEZ010000012">
    <property type="protein sequence ID" value="MFB9053806.1"/>
    <property type="molecule type" value="Genomic_DNA"/>
</dbReference>
<evidence type="ECO:0000313" key="3">
    <source>
        <dbReference type="Proteomes" id="UP001589605"/>
    </source>
</evidence>
<name>A0ABV5F2Y0_9FLAO</name>
<protein>
    <submittedName>
        <fullName evidence="2">Uncharacterized protein</fullName>
    </submittedName>
</protein>
<dbReference type="Proteomes" id="UP001589605">
    <property type="component" value="Unassembled WGS sequence"/>
</dbReference>
<keyword evidence="1" id="KW-0812">Transmembrane</keyword>
<evidence type="ECO:0000313" key="2">
    <source>
        <dbReference type="EMBL" id="MFB9053806.1"/>
    </source>
</evidence>